<evidence type="ECO:0000256" key="1">
    <source>
        <dbReference type="SAM" id="MobiDB-lite"/>
    </source>
</evidence>
<organism evidence="2 3">
    <name type="scientific">Paramuricea clavata</name>
    <name type="common">Red gorgonian</name>
    <name type="synonym">Violescent sea-whip</name>
    <dbReference type="NCBI Taxonomy" id="317549"/>
    <lineage>
        <taxon>Eukaryota</taxon>
        <taxon>Metazoa</taxon>
        <taxon>Cnidaria</taxon>
        <taxon>Anthozoa</taxon>
        <taxon>Octocorallia</taxon>
        <taxon>Malacalcyonacea</taxon>
        <taxon>Plexauridae</taxon>
        <taxon>Paramuricea</taxon>
    </lineage>
</organism>
<accession>A0A6S7FWF4</accession>
<dbReference type="AlphaFoldDB" id="A0A6S7FWF4"/>
<feature type="compositionally biased region" description="Polar residues" evidence="1">
    <location>
        <begin position="40"/>
        <end position="51"/>
    </location>
</feature>
<evidence type="ECO:0000313" key="3">
    <source>
        <dbReference type="Proteomes" id="UP001152795"/>
    </source>
</evidence>
<gene>
    <name evidence="2" type="ORF">PACLA_8A019808</name>
</gene>
<feature type="region of interest" description="Disordered" evidence="1">
    <location>
        <begin position="36"/>
        <end position="70"/>
    </location>
</feature>
<proteinExistence type="predicted"/>
<dbReference type="Proteomes" id="UP001152795">
    <property type="component" value="Unassembled WGS sequence"/>
</dbReference>
<dbReference type="EMBL" id="CACRXK020000674">
    <property type="protein sequence ID" value="CAB3983918.1"/>
    <property type="molecule type" value="Genomic_DNA"/>
</dbReference>
<comment type="caution">
    <text evidence="2">The sequence shown here is derived from an EMBL/GenBank/DDBJ whole genome shotgun (WGS) entry which is preliminary data.</text>
</comment>
<evidence type="ECO:0000313" key="2">
    <source>
        <dbReference type="EMBL" id="CAB3983918.1"/>
    </source>
</evidence>
<name>A0A6S7FWF4_PARCT</name>
<keyword evidence="3" id="KW-1185">Reference proteome</keyword>
<protein>
    <submittedName>
        <fullName evidence="2">Uncharacterized protein</fullName>
    </submittedName>
</protein>
<sequence length="189" mass="21992">MAKFDYGERTGQKYDAVQVALDMRYLDFSPELKKKKRNGKLSSGDNSLTADSQEEEMDGEDNGEEGEERRNLRSHIIREINVTRPIFYDSYDLCALHRGKKLSVFKRLLEAEFEDSPTGLCIQELMSCCGEYEASRFSYWRSEERKWVELNGYEQLLEVSLSMLTNKVLQLLGQKYNVQSKSAVKRKLF</sequence>
<reference evidence="2" key="1">
    <citation type="submission" date="2020-04" db="EMBL/GenBank/DDBJ databases">
        <authorList>
            <person name="Alioto T."/>
            <person name="Alioto T."/>
            <person name="Gomez Garrido J."/>
        </authorList>
    </citation>
    <scope>NUCLEOTIDE SEQUENCE</scope>
    <source>
        <strain evidence="2">A484AB</strain>
    </source>
</reference>
<feature type="compositionally biased region" description="Acidic residues" evidence="1">
    <location>
        <begin position="52"/>
        <end position="66"/>
    </location>
</feature>